<accession>A0AAD4MDS3</accession>
<gene>
    <name evidence="7" type="ORF">B0F90DRAFT_1830463</name>
</gene>
<feature type="domain" description="Sec39" evidence="6">
    <location>
        <begin position="187"/>
        <end position="885"/>
    </location>
</feature>
<organism evidence="7 8">
    <name type="scientific">Multifurca ochricompacta</name>
    <dbReference type="NCBI Taxonomy" id="376703"/>
    <lineage>
        <taxon>Eukaryota</taxon>
        <taxon>Fungi</taxon>
        <taxon>Dikarya</taxon>
        <taxon>Basidiomycota</taxon>
        <taxon>Agaricomycotina</taxon>
        <taxon>Agaricomycetes</taxon>
        <taxon>Russulales</taxon>
        <taxon>Russulaceae</taxon>
        <taxon>Multifurca</taxon>
    </lineage>
</organism>
<evidence type="ECO:0000256" key="5">
    <source>
        <dbReference type="SAM" id="MobiDB-lite"/>
    </source>
</evidence>
<dbReference type="Pfam" id="PF08314">
    <property type="entry name" value="Sec39"/>
    <property type="match status" value="1"/>
</dbReference>
<evidence type="ECO:0000313" key="7">
    <source>
        <dbReference type="EMBL" id="KAI0307748.1"/>
    </source>
</evidence>
<feature type="compositionally biased region" description="Polar residues" evidence="5">
    <location>
        <begin position="964"/>
        <end position="974"/>
    </location>
</feature>
<feature type="region of interest" description="Disordered" evidence="5">
    <location>
        <begin position="964"/>
        <end position="993"/>
    </location>
</feature>
<dbReference type="GO" id="GO:0070939">
    <property type="term" value="C:Dsl1/NZR complex"/>
    <property type="evidence" value="ECO:0007669"/>
    <property type="project" value="TreeGrafter"/>
</dbReference>
<sequence>MTSQQQDLRQKWTDLPDDELDASIINDILGTITDDLWVVAAVADRVIDDPGLLHDLLRIALERTEGTVEHLRNLFVLQDIHGVSAESGKSPSPPSLDDDILSYFRQKPSDARMCLLRTSLLDRKDRLDTFVEMCSANIVTAREPETPEWDDDPWIEAGDAEAEQQPLSGAPPLPLSTFLSKTLVDSACLLAAKGSVGPLQVLFKRHGSTLWPFRLSVLTSIPPHIPPSHYQEILPKLDPSRDVEHQPSAEAWRPERDWTEYPSVQAALAASSHATPQWQHSPTSADITPFPMSSQELAVWYQQWAHTTLRLTGMVDIALLMVQHAASQGIPGLDELGEDLLLLSRLVYDAQATAEDGPEADWTLEQWKSMDSLAVICAMLALSTPDTIITSIRKFVLPYLFVLESRAERAGNSDPRFSSRLLYDFVLRAPLKMVARIFEESKPTLPSSQRLISDDEDMARLALACLYGSDSLDEWHVMNHIFECLPAWSGASGDKDSENAMEMTITLLGTFVTPTTTRPKSTPSDLFLFFRPLPLPSLSHALDILDVHLESGEILSRWDAPAPLRWFLQSANDKSSQCARAIRMTRRIGSHHALRNQDDWEWLLEDMLNLSRTNDNGLRSALGLLSQSDVLSIFLSGLLKLDIAKSLLGSKKSALSLDDGAIEDICLTSSREFYDNASSGNYNFGDMKLAYECLSIPSRSETVTREQEFIEATSRITSFNVETRPGVLLSPIEIRLTKDRLSLISRVLSSNSDAYKYREVILELVDKLGFRGDSVARVKALAMIADTALQAEDFAQAFETIEVMINTVSRLCSSPGISEAGAEAEAEARLQDAKEVCWMSCFQLGRQTEFFDTHKKLRLLGQALELCPPDRLPEILMAWLRLEKEDIAQRNQGNNGVSSRRRGLTAVHIQHRQTHRPGTRLPSLASKLQNIHLPASPLVMADGAAIADTFNRVASRFPFSRTSLQTHPVIQSEGNGQGHSRGDDMSWPSLDREEVSTQASRALQRGIGWLIGADE</sequence>
<evidence type="ECO:0000256" key="4">
    <source>
        <dbReference type="ARBA" id="ARBA00022927"/>
    </source>
</evidence>
<dbReference type="InterPro" id="IPR013244">
    <property type="entry name" value="Sec39_domain"/>
</dbReference>
<keyword evidence="4" id="KW-0653">Protein transport</keyword>
<evidence type="ECO:0000256" key="1">
    <source>
        <dbReference type="ARBA" id="ARBA00004240"/>
    </source>
</evidence>
<name>A0AAD4MDS3_9AGAM</name>
<evidence type="ECO:0000259" key="6">
    <source>
        <dbReference type="Pfam" id="PF08314"/>
    </source>
</evidence>
<dbReference type="GO" id="GO:0006890">
    <property type="term" value="P:retrograde vesicle-mediated transport, Golgi to endoplasmic reticulum"/>
    <property type="evidence" value="ECO:0007669"/>
    <property type="project" value="InterPro"/>
</dbReference>
<dbReference type="EMBL" id="WTXG01000001">
    <property type="protein sequence ID" value="KAI0307748.1"/>
    <property type="molecule type" value="Genomic_DNA"/>
</dbReference>
<keyword evidence="8" id="KW-1185">Reference proteome</keyword>
<comment type="caution">
    <text evidence="7">The sequence shown here is derived from an EMBL/GenBank/DDBJ whole genome shotgun (WGS) entry which is preliminary data.</text>
</comment>
<protein>
    <submittedName>
        <fullName evidence="7">Sec39-domain-containing protein</fullName>
    </submittedName>
</protein>
<dbReference type="PANTHER" id="PTHR15922:SF2">
    <property type="entry name" value="NBAS SUBUNIT OF NRZ TETHERING COMPLEX"/>
    <property type="match status" value="1"/>
</dbReference>
<dbReference type="PANTHER" id="PTHR15922">
    <property type="entry name" value="NEUROBLASTOMA-AMPLIFIED SEQUENCE"/>
    <property type="match status" value="1"/>
</dbReference>
<comment type="subcellular location">
    <subcellularLocation>
        <location evidence="1">Endoplasmic reticulum</location>
    </subcellularLocation>
</comment>
<keyword evidence="2" id="KW-0813">Transport</keyword>
<reference evidence="7" key="1">
    <citation type="journal article" date="2022" name="New Phytol.">
        <title>Evolutionary transition to the ectomycorrhizal habit in the genomes of a hyperdiverse lineage of mushroom-forming fungi.</title>
        <authorList>
            <person name="Looney B."/>
            <person name="Miyauchi S."/>
            <person name="Morin E."/>
            <person name="Drula E."/>
            <person name="Courty P.E."/>
            <person name="Kohler A."/>
            <person name="Kuo A."/>
            <person name="LaButti K."/>
            <person name="Pangilinan J."/>
            <person name="Lipzen A."/>
            <person name="Riley R."/>
            <person name="Andreopoulos W."/>
            <person name="He G."/>
            <person name="Johnson J."/>
            <person name="Nolan M."/>
            <person name="Tritt A."/>
            <person name="Barry K.W."/>
            <person name="Grigoriev I.V."/>
            <person name="Nagy L.G."/>
            <person name="Hibbett D."/>
            <person name="Henrissat B."/>
            <person name="Matheny P.B."/>
            <person name="Labbe J."/>
            <person name="Martin F.M."/>
        </authorList>
    </citation>
    <scope>NUCLEOTIDE SEQUENCE</scope>
    <source>
        <strain evidence="7">BPL690</strain>
    </source>
</reference>
<evidence type="ECO:0000256" key="2">
    <source>
        <dbReference type="ARBA" id="ARBA00022448"/>
    </source>
</evidence>
<dbReference type="AlphaFoldDB" id="A0AAD4MDS3"/>
<dbReference type="GO" id="GO:0015031">
    <property type="term" value="P:protein transport"/>
    <property type="evidence" value="ECO:0007669"/>
    <property type="project" value="UniProtKB-KW"/>
</dbReference>
<evidence type="ECO:0000313" key="8">
    <source>
        <dbReference type="Proteomes" id="UP001203297"/>
    </source>
</evidence>
<dbReference type="Proteomes" id="UP001203297">
    <property type="component" value="Unassembled WGS sequence"/>
</dbReference>
<proteinExistence type="predicted"/>
<feature type="compositionally biased region" description="Basic and acidic residues" evidence="5">
    <location>
        <begin position="980"/>
        <end position="993"/>
    </location>
</feature>
<dbReference type="GO" id="GO:0000149">
    <property type="term" value="F:SNARE binding"/>
    <property type="evidence" value="ECO:0007669"/>
    <property type="project" value="TreeGrafter"/>
</dbReference>
<evidence type="ECO:0000256" key="3">
    <source>
        <dbReference type="ARBA" id="ARBA00022824"/>
    </source>
</evidence>
<keyword evidence="3" id="KW-0256">Endoplasmic reticulum</keyword>